<keyword evidence="1" id="KW-0285">Flavoprotein</keyword>
<dbReference type="EMBL" id="KZ613946">
    <property type="protein sequence ID" value="PMD39821.1"/>
    <property type="molecule type" value="Genomic_DNA"/>
</dbReference>
<dbReference type="SUPFAM" id="SSF54373">
    <property type="entry name" value="FAD-linked reductases, C-terminal domain"/>
    <property type="match status" value="1"/>
</dbReference>
<organism evidence="5 6">
    <name type="scientific">Hyaloscypha variabilis (strain UAMH 11265 / GT02V1 / F)</name>
    <name type="common">Meliniomyces variabilis</name>
    <dbReference type="NCBI Taxonomy" id="1149755"/>
    <lineage>
        <taxon>Eukaryota</taxon>
        <taxon>Fungi</taxon>
        <taxon>Dikarya</taxon>
        <taxon>Ascomycota</taxon>
        <taxon>Pezizomycotina</taxon>
        <taxon>Leotiomycetes</taxon>
        <taxon>Helotiales</taxon>
        <taxon>Hyaloscyphaceae</taxon>
        <taxon>Hyaloscypha</taxon>
        <taxon>Hyaloscypha variabilis</taxon>
    </lineage>
</organism>
<protein>
    <submittedName>
        <fullName evidence="5">FAD/NAD(P)-binding domain-containing protein</fullName>
    </submittedName>
</protein>
<evidence type="ECO:0000256" key="2">
    <source>
        <dbReference type="ARBA" id="ARBA00022827"/>
    </source>
</evidence>
<dbReference type="Gene3D" id="3.50.50.60">
    <property type="entry name" value="FAD/NAD(P)-binding domain"/>
    <property type="match status" value="1"/>
</dbReference>
<dbReference type="PRINTS" id="PR00420">
    <property type="entry name" value="RNGMNOXGNASE"/>
</dbReference>
<dbReference type="Proteomes" id="UP000235786">
    <property type="component" value="Unassembled WGS sequence"/>
</dbReference>
<dbReference type="InterPro" id="IPR002938">
    <property type="entry name" value="FAD-bd"/>
</dbReference>
<keyword evidence="6" id="KW-1185">Reference proteome</keyword>
<evidence type="ECO:0000256" key="1">
    <source>
        <dbReference type="ARBA" id="ARBA00022630"/>
    </source>
</evidence>
<evidence type="ECO:0000313" key="6">
    <source>
        <dbReference type="Proteomes" id="UP000235786"/>
    </source>
</evidence>
<dbReference type="Pfam" id="PF01494">
    <property type="entry name" value="FAD_binding_3"/>
    <property type="match status" value="1"/>
</dbReference>
<evidence type="ECO:0000313" key="5">
    <source>
        <dbReference type="EMBL" id="PMD39821.1"/>
    </source>
</evidence>
<reference evidence="5 6" key="1">
    <citation type="submission" date="2016-04" db="EMBL/GenBank/DDBJ databases">
        <title>A degradative enzymes factory behind the ericoid mycorrhizal symbiosis.</title>
        <authorList>
            <consortium name="DOE Joint Genome Institute"/>
            <person name="Martino E."/>
            <person name="Morin E."/>
            <person name="Grelet G."/>
            <person name="Kuo A."/>
            <person name="Kohler A."/>
            <person name="Daghino S."/>
            <person name="Barry K."/>
            <person name="Choi C."/>
            <person name="Cichocki N."/>
            <person name="Clum A."/>
            <person name="Copeland A."/>
            <person name="Hainaut M."/>
            <person name="Haridas S."/>
            <person name="Labutti K."/>
            <person name="Lindquist E."/>
            <person name="Lipzen A."/>
            <person name="Khouja H.-R."/>
            <person name="Murat C."/>
            <person name="Ohm R."/>
            <person name="Olson A."/>
            <person name="Spatafora J."/>
            <person name="Veneault-Fourrey C."/>
            <person name="Henrissat B."/>
            <person name="Grigoriev I."/>
            <person name="Martin F."/>
            <person name="Perotto S."/>
        </authorList>
    </citation>
    <scope>NUCLEOTIDE SEQUENCE [LARGE SCALE GENOMIC DNA]</scope>
    <source>
        <strain evidence="5 6">F</strain>
    </source>
</reference>
<accession>A0A2J6RMS0</accession>
<evidence type="ECO:0000259" key="4">
    <source>
        <dbReference type="Pfam" id="PF01494"/>
    </source>
</evidence>
<dbReference type="InterPro" id="IPR050641">
    <property type="entry name" value="RIFMO-like"/>
</dbReference>
<name>A0A2J6RMS0_HYAVF</name>
<dbReference type="STRING" id="1149755.A0A2J6RMS0"/>
<dbReference type="Gene3D" id="3.40.30.20">
    <property type="match status" value="1"/>
</dbReference>
<proteinExistence type="predicted"/>
<dbReference type="OrthoDB" id="1716816at2759"/>
<dbReference type="InterPro" id="IPR038220">
    <property type="entry name" value="PHOX_C_sf"/>
</dbReference>
<dbReference type="Gene3D" id="3.30.9.10">
    <property type="entry name" value="D-Amino Acid Oxidase, subunit A, domain 2"/>
    <property type="match status" value="1"/>
</dbReference>
<dbReference type="AlphaFoldDB" id="A0A2J6RMS0"/>
<dbReference type="InterPro" id="IPR036188">
    <property type="entry name" value="FAD/NAD-bd_sf"/>
</dbReference>
<evidence type="ECO:0000256" key="3">
    <source>
        <dbReference type="ARBA" id="ARBA00023002"/>
    </source>
</evidence>
<sequence>MGSVNNPVRHVDVLIVGGGPVGWSAFSLVLHPAHIHAGLITAFQLAKFGHPHSIAIIEKHPKSSQDQYGRAITLYPRSSEILDQLGLADELAQECFACTNTVSYDKFGKEVKGRGWSFMEDMKDTQWDFALVLRQKYQEDIFRRRLMEFGVHLEAPVELIQVHVDDSVPQGGYKITAYLVGADGGRSFVRRALEVPFDGSTTEDKWVRIDGMIETNMPKSRAYGAIESPTHGNVLWAALDHGATRIGFAFTAERQRAYPEFNEAAAVAEAIESVDWFTVYSVGQRVARNFFTKDSVFLAGDACHTRSSGAAQGMNTGIHDASNLGWKFSMVLDGLASPSLLNTYESERLPNVQKLITYDEDISRLMTMQLPVGWAGDPNADPNEILGTVMDEASTFTSGLSIAFELNVLNVRRTFESIAKLAPVSPGQRGPDVQLQKPGTNEATRLHKETPNNARFHVVVFAGEPDRTSGLLGAFAQSLEVSKIFMKMLDYQYIGSRHLQKVDHQLLSFLESCPLVESSTMKSRLLMLDMGLTLGSAV</sequence>
<keyword evidence="2" id="KW-0274">FAD</keyword>
<feature type="domain" description="FAD-binding" evidence="4">
    <location>
        <begin position="11"/>
        <end position="356"/>
    </location>
</feature>
<dbReference type="GO" id="GO:0016709">
    <property type="term" value="F:oxidoreductase activity, acting on paired donors, with incorporation or reduction of molecular oxygen, NAD(P)H as one donor, and incorporation of one atom of oxygen"/>
    <property type="evidence" value="ECO:0007669"/>
    <property type="project" value="UniProtKB-ARBA"/>
</dbReference>
<gene>
    <name evidence="5" type="ORF">L207DRAFT_583669</name>
</gene>
<keyword evidence="3" id="KW-0560">Oxidoreductase</keyword>
<dbReference type="PANTHER" id="PTHR43004:SF5">
    <property type="entry name" value="FAD-BINDING DOMAIN-CONTAINING PROTEIN"/>
    <property type="match status" value="1"/>
</dbReference>
<dbReference type="GO" id="GO:0071949">
    <property type="term" value="F:FAD binding"/>
    <property type="evidence" value="ECO:0007669"/>
    <property type="project" value="InterPro"/>
</dbReference>
<dbReference type="PANTHER" id="PTHR43004">
    <property type="entry name" value="TRK SYSTEM POTASSIUM UPTAKE PROTEIN"/>
    <property type="match status" value="1"/>
</dbReference>
<dbReference type="SUPFAM" id="SSF51905">
    <property type="entry name" value="FAD/NAD(P)-binding domain"/>
    <property type="match status" value="1"/>
</dbReference>